<dbReference type="AlphaFoldDB" id="A0A1S4B6V1"/>
<evidence type="ECO:0000256" key="1">
    <source>
        <dbReference type="SAM" id="SignalP"/>
    </source>
</evidence>
<dbReference type="PANTHER" id="PTHR23227:SF67">
    <property type="entry name" value="CRANIOFACIAL DEVELOPMENT PROTEIN 2-LIKE"/>
    <property type="match status" value="1"/>
</dbReference>
<name>A0A1S4B6V1_TOBAC</name>
<dbReference type="InterPro" id="IPR027124">
    <property type="entry name" value="Swc5/CFDP1/2"/>
</dbReference>
<dbReference type="RefSeq" id="XP_016484606.1">
    <property type="nucleotide sequence ID" value="XM_016629120.1"/>
</dbReference>
<dbReference type="STRING" id="4097.A0A1S4B6V1"/>
<organism evidence="2">
    <name type="scientific">Nicotiana tabacum</name>
    <name type="common">Common tobacco</name>
    <dbReference type="NCBI Taxonomy" id="4097"/>
    <lineage>
        <taxon>Eukaryota</taxon>
        <taxon>Viridiplantae</taxon>
        <taxon>Streptophyta</taxon>
        <taxon>Embryophyta</taxon>
        <taxon>Tracheophyta</taxon>
        <taxon>Spermatophyta</taxon>
        <taxon>Magnoliopsida</taxon>
        <taxon>eudicotyledons</taxon>
        <taxon>Gunneridae</taxon>
        <taxon>Pentapetalae</taxon>
        <taxon>asterids</taxon>
        <taxon>lamiids</taxon>
        <taxon>Solanales</taxon>
        <taxon>Solanaceae</taxon>
        <taxon>Nicotianoideae</taxon>
        <taxon>Nicotianeae</taxon>
        <taxon>Nicotiana</taxon>
    </lineage>
</organism>
<sequence length="211" mass="24064">MAIKLVVAGSTLNVISACALQVGLDEEIKRRFWEEFDGLVRGIPLTEKLFIGGDFNAHIRATFGRYDSVHGGFGFGVRNGGDTLLLDCAIAFDFVIANSCFPKREKQLVTFQSSLAMTQIDYLFLRKRDRSLCMDCKVISSQNLTTQHRLLVMYLEIVRKRRKMFVYGQPRMRWGAMTSDKAQELGGVVSYGSLEEQWRRKLYVDHDNGVY</sequence>
<keyword evidence="1" id="KW-0732">Signal</keyword>
<dbReference type="PaxDb" id="4097-A0A1S4B6V1"/>
<gene>
    <name evidence="2" type="primary">LOC107805130</name>
</gene>
<dbReference type="OrthoDB" id="1227097at2759"/>
<accession>A0A1S4B6V1</accession>
<dbReference type="InterPro" id="IPR036691">
    <property type="entry name" value="Endo/exonu/phosph_ase_sf"/>
</dbReference>
<proteinExistence type="predicted"/>
<dbReference type="PROSITE" id="PS51257">
    <property type="entry name" value="PROKAR_LIPOPROTEIN"/>
    <property type="match status" value="1"/>
</dbReference>
<reference evidence="2" key="1">
    <citation type="submission" date="2025-08" db="UniProtKB">
        <authorList>
            <consortium name="RefSeq"/>
        </authorList>
    </citation>
    <scope>IDENTIFICATION</scope>
</reference>
<dbReference type="Gene3D" id="3.60.10.10">
    <property type="entry name" value="Endonuclease/exonuclease/phosphatase"/>
    <property type="match status" value="1"/>
</dbReference>
<evidence type="ECO:0000313" key="2">
    <source>
        <dbReference type="RefSeq" id="XP_016484606.1"/>
    </source>
</evidence>
<dbReference type="KEGG" id="nta:107805130"/>
<dbReference type="PANTHER" id="PTHR23227">
    <property type="entry name" value="BUCENTAUR RELATED"/>
    <property type="match status" value="1"/>
</dbReference>
<feature type="chain" id="PRO_5010367031" evidence="1">
    <location>
        <begin position="18"/>
        <end position="211"/>
    </location>
</feature>
<dbReference type="SUPFAM" id="SSF56219">
    <property type="entry name" value="DNase I-like"/>
    <property type="match status" value="1"/>
</dbReference>
<protein>
    <submittedName>
        <fullName evidence="2">Craniofacial development protein 2-like</fullName>
    </submittedName>
</protein>
<feature type="signal peptide" evidence="1">
    <location>
        <begin position="1"/>
        <end position="17"/>
    </location>
</feature>